<evidence type="ECO:0000256" key="7">
    <source>
        <dbReference type="ARBA" id="ARBA00022806"/>
    </source>
</evidence>
<dbReference type="EMBL" id="JAATIS010005064">
    <property type="protein sequence ID" value="KAG2460304.1"/>
    <property type="molecule type" value="Genomic_DNA"/>
</dbReference>
<evidence type="ECO:0000256" key="14">
    <source>
        <dbReference type="ARBA" id="ARBA00023242"/>
    </source>
</evidence>
<dbReference type="Pfam" id="PF06733">
    <property type="entry name" value="DEAD_2"/>
    <property type="match status" value="1"/>
</dbReference>
<feature type="domain" description="Helicase ATP-binding" evidence="15">
    <location>
        <begin position="33"/>
        <end position="413"/>
    </location>
</feature>
<dbReference type="GO" id="GO:0005634">
    <property type="term" value="C:nucleus"/>
    <property type="evidence" value="ECO:0007669"/>
    <property type="project" value="UniProtKB-SubCell"/>
</dbReference>
<dbReference type="GO" id="GO:0003678">
    <property type="term" value="F:DNA helicase activity"/>
    <property type="evidence" value="ECO:0007669"/>
    <property type="project" value="InterPro"/>
</dbReference>
<evidence type="ECO:0000256" key="3">
    <source>
        <dbReference type="ARBA" id="ARBA00008435"/>
    </source>
</evidence>
<comment type="subcellular location">
    <subcellularLocation>
        <location evidence="2">Nucleus</location>
    </subcellularLocation>
</comment>
<evidence type="ECO:0000256" key="5">
    <source>
        <dbReference type="ARBA" id="ARBA00022741"/>
    </source>
</evidence>
<evidence type="ECO:0000259" key="15">
    <source>
        <dbReference type="PROSITE" id="PS51193"/>
    </source>
</evidence>
<keyword evidence="17" id="KW-1185">Reference proteome</keyword>
<evidence type="ECO:0000256" key="11">
    <source>
        <dbReference type="ARBA" id="ARBA00023014"/>
    </source>
</evidence>
<keyword evidence="4" id="KW-0479">Metal-binding</keyword>
<protein>
    <submittedName>
        <fullName evidence="16">DDX11 helicase</fullName>
    </submittedName>
</protein>
<dbReference type="SMART" id="SM00488">
    <property type="entry name" value="DEXDc2"/>
    <property type="match status" value="1"/>
</dbReference>
<keyword evidence="14" id="KW-0539">Nucleus</keyword>
<comment type="cofactor">
    <cofactor evidence="1">
        <name>[4Fe-4S] cluster</name>
        <dbReference type="ChEBI" id="CHEBI:49883"/>
    </cofactor>
</comment>
<evidence type="ECO:0000256" key="8">
    <source>
        <dbReference type="ARBA" id="ARBA00022840"/>
    </source>
</evidence>
<evidence type="ECO:0000256" key="4">
    <source>
        <dbReference type="ARBA" id="ARBA00022723"/>
    </source>
</evidence>
<dbReference type="GO" id="GO:0005524">
    <property type="term" value="F:ATP binding"/>
    <property type="evidence" value="ECO:0007669"/>
    <property type="project" value="UniProtKB-KW"/>
</dbReference>
<dbReference type="GO" id="GO:0003723">
    <property type="term" value="F:RNA binding"/>
    <property type="evidence" value="ECO:0007669"/>
    <property type="project" value="UniProtKB-KW"/>
</dbReference>
<evidence type="ECO:0000256" key="13">
    <source>
        <dbReference type="ARBA" id="ARBA00023235"/>
    </source>
</evidence>
<feature type="non-terminal residue" evidence="16">
    <location>
        <position position="1"/>
    </location>
</feature>
<gene>
    <name evidence="16" type="primary">Ddx11_1</name>
    <name evidence="16" type="ORF">GTO96_0021181</name>
</gene>
<dbReference type="GO" id="GO:0016818">
    <property type="term" value="F:hydrolase activity, acting on acid anhydrides, in phosphorus-containing anhydrides"/>
    <property type="evidence" value="ECO:0007669"/>
    <property type="project" value="InterPro"/>
</dbReference>
<evidence type="ECO:0000256" key="9">
    <source>
        <dbReference type="ARBA" id="ARBA00022884"/>
    </source>
</evidence>
<dbReference type="InterPro" id="IPR014013">
    <property type="entry name" value="Helic_SF1/SF2_ATP-bd_DinG/Rad3"/>
</dbReference>
<dbReference type="AlphaFoldDB" id="A0A8X8BMM3"/>
<evidence type="ECO:0000256" key="1">
    <source>
        <dbReference type="ARBA" id="ARBA00001966"/>
    </source>
</evidence>
<feature type="non-terminal residue" evidence="16">
    <location>
        <position position="432"/>
    </location>
</feature>
<accession>A0A8X8BMM3</accession>
<keyword evidence="6" id="KW-0378">Hydrolase</keyword>
<dbReference type="FunFam" id="3.40.50.300:FF:001050">
    <property type="entry name" value="ATP-dependent DNA helicase DDX11"/>
    <property type="match status" value="1"/>
</dbReference>
<dbReference type="Gene3D" id="3.40.50.300">
    <property type="entry name" value="P-loop containing nucleotide triphosphate hydrolases"/>
    <property type="match status" value="1"/>
</dbReference>
<dbReference type="InterPro" id="IPR006554">
    <property type="entry name" value="Helicase-like_DEXD_c2"/>
</dbReference>
<dbReference type="PANTHER" id="PTHR11472">
    <property type="entry name" value="DNA REPAIR DEAD HELICASE RAD3/XP-D SUBFAMILY MEMBER"/>
    <property type="match status" value="1"/>
</dbReference>
<sequence length="432" mass="49113">MKLSFSCKCQKRPLPAISNIRNSNLFFSKMGDEPRSFPFPYQPYSIQEQFMEALYNVLDQGKVGIFESPTGTEEELKRRKREEQLEQIRHNSQLRYSLKRKKDNVQEEALRLLQLSKESRESGAVDCLEDGEEELIVAEYESDDDTKPKNIRYVDEDDDVGDLEEEHVTKVYYCSRTHSQLAQFVHEVQKSPFGKEIRLISLASRQNLCINDEVQRLASVHLINDRCMEMQKNKHAEKDKGEEPKRKKGVTKTVCPFSNHDAVQGLRDESLVKVRDVEQLVTLGKEIKACPYYGGRSAIPAAQLVVLPYQTLLHESTRRSSGIKLKDQVVIIDEAHNLIDTIACIHSSEVSGAQKIALVRTTETRKHACPTVNLPVSDKSGVGFPYPCTSSPAYIPLPNRLIQEGVTVLLEPIPASIRCKQEQFPEWASDHT</sequence>
<name>A0A8X8BMM3_POLSE</name>
<dbReference type="GO" id="GO:0034085">
    <property type="term" value="P:establishment of sister chromatid cohesion"/>
    <property type="evidence" value="ECO:0007669"/>
    <property type="project" value="TreeGrafter"/>
</dbReference>
<evidence type="ECO:0000256" key="6">
    <source>
        <dbReference type="ARBA" id="ARBA00022801"/>
    </source>
</evidence>
<dbReference type="InterPro" id="IPR045028">
    <property type="entry name" value="DinG/Rad3-like"/>
</dbReference>
<evidence type="ECO:0000256" key="12">
    <source>
        <dbReference type="ARBA" id="ARBA00023125"/>
    </source>
</evidence>
<dbReference type="PANTHER" id="PTHR11472:SF41">
    <property type="entry name" value="ATP-DEPENDENT DNA HELICASE DDX11-RELATED"/>
    <property type="match status" value="1"/>
</dbReference>
<keyword evidence="9" id="KW-0694">RNA-binding</keyword>
<evidence type="ECO:0000313" key="16">
    <source>
        <dbReference type="EMBL" id="KAG2460304.1"/>
    </source>
</evidence>
<dbReference type="InterPro" id="IPR010614">
    <property type="entry name" value="RAD3-like_helicase_DEAD"/>
</dbReference>
<reference evidence="16 17" key="1">
    <citation type="journal article" date="2021" name="Cell">
        <title>Tracing the genetic footprints of vertebrate landing in non-teleost ray-finned fishes.</title>
        <authorList>
            <person name="Bi X."/>
            <person name="Wang K."/>
            <person name="Yang L."/>
            <person name="Pan H."/>
            <person name="Jiang H."/>
            <person name="Wei Q."/>
            <person name="Fang M."/>
            <person name="Yu H."/>
            <person name="Zhu C."/>
            <person name="Cai Y."/>
            <person name="He Y."/>
            <person name="Gan X."/>
            <person name="Zeng H."/>
            <person name="Yu D."/>
            <person name="Zhu Y."/>
            <person name="Jiang H."/>
            <person name="Qiu Q."/>
            <person name="Yang H."/>
            <person name="Zhang Y.E."/>
            <person name="Wang W."/>
            <person name="Zhu M."/>
            <person name="He S."/>
            <person name="Zhang G."/>
        </authorList>
    </citation>
    <scope>NUCLEOTIDE SEQUENCE [LARGE SCALE GENOMIC DNA]</scope>
    <source>
        <strain evidence="16">Bchr_013</strain>
    </source>
</reference>
<dbReference type="GO" id="GO:0003677">
    <property type="term" value="F:DNA binding"/>
    <property type="evidence" value="ECO:0007669"/>
    <property type="project" value="UniProtKB-KW"/>
</dbReference>
<dbReference type="InterPro" id="IPR027417">
    <property type="entry name" value="P-loop_NTPase"/>
</dbReference>
<comment type="similarity">
    <text evidence="3">Belongs to the DEAD box helicase family. DEAH subfamily. DDX11/CHL1 sub-subfamily.</text>
</comment>
<dbReference type="GO" id="GO:0046872">
    <property type="term" value="F:metal ion binding"/>
    <property type="evidence" value="ECO:0007669"/>
    <property type="project" value="UniProtKB-KW"/>
</dbReference>
<evidence type="ECO:0000256" key="2">
    <source>
        <dbReference type="ARBA" id="ARBA00004123"/>
    </source>
</evidence>
<proteinExistence type="inferred from homology"/>
<keyword evidence="5" id="KW-0547">Nucleotide-binding</keyword>
<keyword evidence="13" id="KW-0413">Isomerase</keyword>
<keyword evidence="11" id="KW-0411">Iron-sulfur</keyword>
<keyword evidence="10" id="KW-0408">Iron</keyword>
<dbReference type="Proteomes" id="UP000886611">
    <property type="component" value="Unassembled WGS sequence"/>
</dbReference>
<organism evidence="16 17">
    <name type="scientific">Polypterus senegalus</name>
    <name type="common">Senegal bichir</name>
    <dbReference type="NCBI Taxonomy" id="55291"/>
    <lineage>
        <taxon>Eukaryota</taxon>
        <taxon>Metazoa</taxon>
        <taxon>Chordata</taxon>
        <taxon>Craniata</taxon>
        <taxon>Vertebrata</taxon>
        <taxon>Euteleostomi</taxon>
        <taxon>Actinopterygii</taxon>
        <taxon>Polypteriformes</taxon>
        <taxon>Polypteridae</taxon>
        <taxon>Polypterus</taxon>
    </lineage>
</organism>
<comment type="caution">
    <text evidence="16">The sequence shown here is derived from an EMBL/GenBank/DDBJ whole genome shotgun (WGS) entry which is preliminary data.</text>
</comment>
<dbReference type="PROSITE" id="PS51193">
    <property type="entry name" value="HELICASE_ATP_BIND_2"/>
    <property type="match status" value="1"/>
</dbReference>
<keyword evidence="7 16" id="KW-0347">Helicase</keyword>
<evidence type="ECO:0000256" key="10">
    <source>
        <dbReference type="ARBA" id="ARBA00023004"/>
    </source>
</evidence>
<keyword evidence="12" id="KW-0238">DNA-binding</keyword>
<evidence type="ECO:0000313" key="17">
    <source>
        <dbReference type="Proteomes" id="UP000886611"/>
    </source>
</evidence>
<keyword evidence="8" id="KW-0067">ATP-binding</keyword>
<dbReference type="GO" id="GO:0051536">
    <property type="term" value="F:iron-sulfur cluster binding"/>
    <property type="evidence" value="ECO:0007669"/>
    <property type="project" value="UniProtKB-KW"/>
</dbReference>